<feature type="compositionally biased region" description="Basic and acidic residues" evidence="9">
    <location>
        <begin position="475"/>
        <end position="485"/>
    </location>
</feature>
<evidence type="ECO:0000256" key="6">
    <source>
        <dbReference type="ARBA" id="ARBA00023163"/>
    </source>
</evidence>
<dbReference type="GO" id="GO:0045944">
    <property type="term" value="P:positive regulation of transcription by RNA polymerase II"/>
    <property type="evidence" value="ECO:0007669"/>
    <property type="project" value="TreeGrafter"/>
</dbReference>
<dbReference type="GO" id="GO:0000978">
    <property type="term" value="F:RNA polymerase II cis-regulatory region sequence-specific DNA binding"/>
    <property type="evidence" value="ECO:0007669"/>
    <property type="project" value="TreeGrafter"/>
</dbReference>
<keyword evidence="3 8" id="KW-0863">Zinc-finger</keyword>
<evidence type="ECO:0000313" key="11">
    <source>
        <dbReference type="EMBL" id="EFI28118.1"/>
    </source>
</evidence>
<dbReference type="Proteomes" id="UP000001861">
    <property type="component" value="Unassembled WGS sequence"/>
</dbReference>
<feature type="region of interest" description="Disordered" evidence="9">
    <location>
        <begin position="735"/>
        <end position="757"/>
    </location>
</feature>
<feature type="compositionally biased region" description="Polar residues" evidence="9">
    <location>
        <begin position="824"/>
        <end position="867"/>
    </location>
</feature>
<feature type="domain" description="GATA-type" evidence="10">
    <location>
        <begin position="946"/>
        <end position="999"/>
    </location>
</feature>
<feature type="region of interest" description="Disordered" evidence="9">
    <location>
        <begin position="163"/>
        <end position="297"/>
    </location>
</feature>
<feature type="compositionally biased region" description="Polar residues" evidence="9">
    <location>
        <begin position="215"/>
        <end position="233"/>
    </location>
</feature>
<evidence type="ECO:0000313" key="12">
    <source>
        <dbReference type="Proteomes" id="UP000001861"/>
    </source>
</evidence>
<keyword evidence="2" id="KW-0479">Metal-binding</keyword>
<feature type="region of interest" description="Disordered" evidence="9">
    <location>
        <begin position="315"/>
        <end position="339"/>
    </location>
</feature>
<dbReference type="PROSITE" id="PS00344">
    <property type="entry name" value="GATA_ZN_FINGER_1"/>
    <property type="match status" value="1"/>
</dbReference>
<dbReference type="AlphaFoldDB" id="D6RLK6"/>
<sequence>MEHSSASTKAFVDASPWSQNQNSTAHRRDLSSRPSSAADHLDSSTWPQNQQFVGTNQPASDDAQGAQLNSALNLSFSSLSESEWNSLFSAPLNPSMFAALAAGGVLNQPVMASPSAMPSTEPQQFTNSYNMAANNAVNIQSASSSWTQPSAMFGAAGPFPSKLAATNPSSPGQGFVHGKGSSANDDVHSSGIQNSRNSIHVSRLDTLGKHGSFPRQASSGDGSPASVQYNPTLSFPGERPSHGLPPSLWMSPASSSSAPFQAYQRLNDPSPPSVIPDSRRSSHTQSPISPSASVTTDSKSTLFTDLFSDDLFTTTNPSVSPQATSPFTSPRIGGSPVFQHAPEVEKDPEQMAKEDPLATQVWKMYARTKANLPHAQRMENITWRMMAMALKKKEEEGRGSSVEAELQMKQNESSQQRPTSPEIPKSEVDQPEGNERGRRIDKEEDDVVAMDWRAMSRSRSRVSMDWRATSRSRSRPPESTHTFDQHMNDIFAPGHLGFPASAPNPTLDFKDMPRANTLNIPGPSLGRHSPLSSSISQSDLGDFYNSQYQQLPSVFENAESRYAHVAYPPGRQLASSFNSPSFAPASLPAHGPLSRLMIPGHVPPQQPQQQQVPPLDFPRHVRKTSFDHTVTKDNLHAGVKGRHQVNGKPWSPGVKRPAEAVHFDSLLRADPSNVDIHSPIEKEVDRVASTSPFPTSNFSFAFAPYEGIFDLPATSTVSPSPLAASQQQHQSSANLFVNGGSSVPGQSPSTSGPEGGLSAAAAAATAVMAEGYAQLENIPDDLLDYRQLMGLVYPDNQIPYTVDPTQLVSVGQVDATGYAAFHASPSSDGWNGVSSSTAASPEPYNASNASTPPSTEGHSSSNNQIQATVRPGGLTSSLQQRKYISLHQGGQDLQRRKSMPAPAVKQSGSNDARSATSTPDLNEQIASSSTSTKPATSSKGNGEDGDQPPTQCTNCQTTNTPLWRRDPEGQPLCNACGLFFKLHGVVRPLSLKTDVIKKRNRTSGTAPGSNSRKQTLPKLASYSTRPRSQSSSTLTASLTRTPTGRAAAPAPTVAVAGGTLSMKRQRRTSGIHLVGSSDAQ</sequence>
<dbReference type="PANTHER" id="PTHR10071">
    <property type="entry name" value="TRANSCRIPTION FACTOR GATA FAMILY MEMBER"/>
    <property type="match status" value="1"/>
</dbReference>
<dbReference type="STRING" id="240176.D6RLK6"/>
<dbReference type="Gene3D" id="3.30.50.10">
    <property type="entry name" value="Erythroid Transcription Factor GATA-1, subunit A"/>
    <property type="match status" value="1"/>
</dbReference>
<feature type="compositionally biased region" description="Polar residues" evidence="9">
    <location>
        <begin position="408"/>
        <end position="419"/>
    </location>
</feature>
<dbReference type="InterPro" id="IPR013088">
    <property type="entry name" value="Znf_NHR/GATA"/>
</dbReference>
<dbReference type="EMBL" id="AACS02000003">
    <property type="protein sequence ID" value="EFI28118.1"/>
    <property type="molecule type" value="Genomic_DNA"/>
</dbReference>
<protein>
    <submittedName>
        <fullName evidence="11">Transcription factor ScGATA-6</fullName>
    </submittedName>
</protein>
<evidence type="ECO:0000259" key="10">
    <source>
        <dbReference type="PROSITE" id="PS50114"/>
    </source>
</evidence>
<dbReference type="GO" id="GO:0000122">
    <property type="term" value="P:negative regulation of transcription by RNA polymerase II"/>
    <property type="evidence" value="ECO:0007669"/>
    <property type="project" value="TreeGrafter"/>
</dbReference>
<evidence type="ECO:0000256" key="7">
    <source>
        <dbReference type="ARBA" id="ARBA00023242"/>
    </source>
</evidence>
<dbReference type="GO" id="GO:0000981">
    <property type="term" value="F:DNA-binding transcription factor activity, RNA polymerase II-specific"/>
    <property type="evidence" value="ECO:0007669"/>
    <property type="project" value="TreeGrafter"/>
</dbReference>
<feature type="compositionally biased region" description="Low complexity" evidence="9">
    <location>
        <begin position="244"/>
        <end position="259"/>
    </location>
</feature>
<reference evidence="11 12" key="1">
    <citation type="journal article" date="2010" name="Proc. Natl. Acad. Sci. U.S.A.">
        <title>Insights into evolution of multicellular fungi from the assembled chromosomes of the mushroom Coprinopsis cinerea (Coprinus cinereus).</title>
        <authorList>
            <person name="Stajich J.E."/>
            <person name="Wilke S.K."/>
            <person name="Ahren D."/>
            <person name="Au C.H."/>
            <person name="Birren B.W."/>
            <person name="Borodovsky M."/>
            <person name="Burns C."/>
            <person name="Canback B."/>
            <person name="Casselton L.A."/>
            <person name="Cheng C.K."/>
            <person name="Deng J."/>
            <person name="Dietrich F.S."/>
            <person name="Fargo D.C."/>
            <person name="Farman M.L."/>
            <person name="Gathman A.C."/>
            <person name="Goldberg J."/>
            <person name="Guigo R."/>
            <person name="Hoegger P.J."/>
            <person name="Hooker J.B."/>
            <person name="Huggins A."/>
            <person name="James T.Y."/>
            <person name="Kamada T."/>
            <person name="Kilaru S."/>
            <person name="Kodira C."/>
            <person name="Kues U."/>
            <person name="Kupfer D."/>
            <person name="Kwan H.S."/>
            <person name="Lomsadze A."/>
            <person name="Li W."/>
            <person name="Lilly W.W."/>
            <person name="Ma L.J."/>
            <person name="Mackey A.J."/>
            <person name="Manning G."/>
            <person name="Martin F."/>
            <person name="Muraguchi H."/>
            <person name="Natvig D.O."/>
            <person name="Palmerini H."/>
            <person name="Ramesh M.A."/>
            <person name="Rehmeyer C.J."/>
            <person name="Roe B.A."/>
            <person name="Shenoy N."/>
            <person name="Stanke M."/>
            <person name="Ter-Hovhannisyan V."/>
            <person name="Tunlid A."/>
            <person name="Velagapudi R."/>
            <person name="Vision T.J."/>
            <person name="Zeng Q."/>
            <person name="Zolan M.E."/>
            <person name="Pukkila P.J."/>
        </authorList>
    </citation>
    <scope>NUCLEOTIDE SEQUENCE [LARGE SCALE GENOMIC DNA]</scope>
    <source>
        <strain evidence="12">Okayama-7 / 130 / ATCC MYA-4618 / FGSC 9003</strain>
    </source>
</reference>
<dbReference type="PROSITE" id="PS50114">
    <property type="entry name" value="GATA_ZN_FINGER_2"/>
    <property type="match status" value="1"/>
</dbReference>
<evidence type="ECO:0000256" key="8">
    <source>
        <dbReference type="PROSITE-ProRule" id="PRU00094"/>
    </source>
</evidence>
<gene>
    <name evidence="11" type="ORF">CC1G_14145</name>
</gene>
<feature type="compositionally biased region" description="Basic and acidic residues" evidence="9">
    <location>
        <begin position="424"/>
        <end position="442"/>
    </location>
</feature>
<dbReference type="PANTHER" id="PTHR10071:SF281">
    <property type="entry name" value="BOX A-BINDING FACTOR-RELATED"/>
    <property type="match status" value="1"/>
</dbReference>
<dbReference type="VEuPathDB" id="FungiDB:CC1G_14145"/>
<feature type="compositionally biased region" description="Low complexity" evidence="9">
    <location>
        <begin position="926"/>
        <end position="939"/>
    </location>
</feature>
<feature type="region of interest" description="Disordered" evidence="9">
    <location>
        <begin position="889"/>
        <end position="953"/>
    </location>
</feature>
<feature type="compositionally biased region" description="Low complexity" evidence="9">
    <location>
        <begin position="1021"/>
        <end position="1059"/>
    </location>
</feature>
<feature type="region of interest" description="Disordered" evidence="9">
    <location>
        <begin position="392"/>
        <end position="447"/>
    </location>
</feature>
<evidence type="ECO:0000256" key="9">
    <source>
        <dbReference type="SAM" id="MobiDB-lite"/>
    </source>
</evidence>
<keyword evidence="7" id="KW-0539">Nucleus</keyword>
<keyword evidence="5" id="KW-0805">Transcription regulation</keyword>
<dbReference type="InterPro" id="IPR039355">
    <property type="entry name" value="Transcription_factor_GATA"/>
</dbReference>
<dbReference type="CDD" id="cd00202">
    <property type="entry name" value="ZnF_GATA"/>
    <property type="match status" value="1"/>
</dbReference>
<evidence type="ECO:0000256" key="3">
    <source>
        <dbReference type="ARBA" id="ARBA00022771"/>
    </source>
</evidence>
<dbReference type="OrthoDB" id="515401at2759"/>
<dbReference type="Pfam" id="PF08550">
    <property type="entry name" value="GATA_AreA"/>
    <property type="match status" value="1"/>
</dbReference>
<feature type="region of interest" description="Disordered" evidence="9">
    <location>
        <begin position="1"/>
        <end position="64"/>
    </location>
</feature>
<dbReference type="GO" id="GO:0008270">
    <property type="term" value="F:zinc ion binding"/>
    <property type="evidence" value="ECO:0007669"/>
    <property type="project" value="UniProtKB-KW"/>
</dbReference>
<dbReference type="GO" id="GO:0005634">
    <property type="term" value="C:nucleus"/>
    <property type="evidence" value="ECO:0007669"/>
    <property type="project" value="UniProtKB-SubCell"/>
</dbReference>
<dbReference type="HOGENOM" id="CLU_006725_0_0_1"/>
<dbReference type="InParanoid" id="D6RLK6"/>
<dbReference type="KEGG" id="cci:CC1G_14145"/>
<dbReference type="Pfam" id="PF00320">
    <property type="entry name" value="GATA"/>
    <property type="match status" value="1"/>
</dbReference>
<dbReference type="OMA" id="MDWRPTS"/>
<dbReference type="SUPFAM" id="SSF57716">
    <property type="entry name" value="Glucocorticoid receptor-like (DNA-binding domain)"/>
    <property type="match status" value="1"/>
</dbReference>
<keyword evidence="4" id="KW-0862">Zinc</keyword>
<feature type="compositionally biased region" description="Polar residues" evidence="9">
    <location>
        <begin position="190"/>
        <end position="200"/>
    </location>
</feature>
<evidence type="ECO:0000256" key="1">
    <source>
        <dbReference type="ARBA" id="ARBA00004123"/>
    </source>
</evidence>
<feature type="region of interest" description="Disordered" evidence="9">
    <location>
        <begin position="459"/>
        <end position="485"/>
    </location>
</feature>
<dbReference type="PRINTS" id="PR00619">
    <property type="entry name" value="GATAZNFINGER"/>
</dbReference>
<evidence type="ECO:0000256" key="4">
    <source>
        <dbReference type="ARBA" id="ARBA00022833"/>
    </source>
</evidence>
<evidence type="ECO:0000256" key="5">
    <source>
        <dbReference type="ARBA" id="ARBA00023015"/>
    </source>
</evidence>
<feature type="compositionally biased region" description="Polar residues" evidence="9">
    <location>
        <begin position="316"/>
        <end position="328"/>
    </location>
</feature>
<evidence type="ECO:0000256" key="2">
    <source>
        <dbReference type="ARBA" id="ARBA00022723"/>
    </source>
</evidence>
<dbReference type="SMART" id="SM00401">
    <property type="entry name" value="ZnF_GATA"/>
    <property type="match status" value="1"/>
</dbReference>
<dbReference type="FunFam" id="3.30.50.10:FF:000007">
    <property type="entry name" value="Nitrogen regulatory AreA, N-terminal"/>
    <property type="match status" value="1"/>
</dbReference>
<feature type="compositionally biased region" description="Polar residues" evidence="9">
    <location>
        <begin position="283"/>
        <end position="297"/>
    </location>
</feature>
<proteinExistence type="predicted"/>
<feature type="compositionally biased region" description="Polar residues" evidence="9">
    <location>
        <begin position="739"/>
        <end position="752"/>
    </location>
</feature>
<feature type="region of interest" description="Disordered" evidence="9">
    <location>
        <begin position="997"/>
        <end position="1080"/>
    </location>
</feature>
<feature type="compositionally biased region" description="Polar residues" evidence="9">
    <location>
        <begin position="1002"/>
        <end position="1014"/>
    </location>
</feature>
<organism evidence="11 12">
    <name type="scientific">Coprinopsis cinerea (strain Okayama-7 / 130 / ATCC MYA-4618 / FGSC 9003)</name>
    <name type="common">Inky cap fungus</name>
    <name type="synonym">Hormographiella aspergillata</name>
    <dbReference type="NCBI Taxonomy" id="240176"/>
    <lineage>
        <taxon>Eukaryota</taxon>
        <taxon>Fungi</taxon>
        <taxon>Dikarya</taxon>
        <taxon>Basidiomycota</taxon>
        <taxon>Agaricomycotina</taxon>
        <taxon>Agaricomycetes</taxon>
        <taxon>Agaricomycetidae</taxon>
        <taxon>Agaricales</taxon>
        <taxon>Agaricineae</taxon>
        <taxon>Psathyrellaceae</taxon>
        <taxon>Coprinopsis</taxon>
    </lineage>
</organism>
<dbReference type="eggNOG" id="KOG1601">
    <property type="taxonomic scope" value="Eukaryota"/>
</dbReference>
<comment type="subcellular location">
    <subcellularLocation>
        <location evidence="1">Nucleus</location>
    </subcellularLocation>
</comment>
<comment type="caution">
    <text evidence="11">The sequence shown here is derived from an EMBL/GenBank/DDBJ whole genome shotgun (WGS) entry which is preliminary data.</text>
</comment>
<dbReference type="RefSeq" id="XP_002911612.1">
    <property type="nucleotide sequence ID" value="XM_002911566.1"/>
</dbReference>
<accession>D6RLK6</accession>
<feature type="compositionally biased region" description="Polar residues" evidence="9">
    <location>
        <begin position="43"/>
        <end position="59"/>
    </location>
</feature>
<dbReference type="InterPro" id="IPR013860">
    <property type="entry name" value="AreA_GATA"/>
</dbReference>
<keyword evidence="12" id="KW-1185">Reference proteome</keyword>
<dbReference type="GeneID" id="9379637"/>
<name>D6RLK6_COPC7</name>
<feature type="compositionally biased region" description="Polar residues" evidence="9">
    <location>
        <begin position="906"/>
        <end position="925"/>
    </location>
</feature>
<feature type="region of interest" description="Disordered" evidence="9">
    <location>
        <begin position="823"/>
        <end position="868"/>
    </location>
</feature>
<dbReference type="InterPro" id="IPR000679">
    <property type="entry name" value="Znf_GATA"/>
</dbReference>
<keyword evidence="6" id="KW-0804">Transcription</keyword>